<evidence type="ECO:0000256" key="3">
    <source>
        <dbReference type="ARBA" id="ARBA00022840"/>
    </source>
</evidence>
<feature type="domain" description="ABC transporter" evidence="4">
    <location>
        <begin position="4"/>
        <end position="222"/>
    </location>
</feature>
<dbReference type="PATRIC" id="fig|1236046.5.peg.701"/>
<organism evidence="6 7">
    <name type="scientific">Mesotoga infera</name>
    <dbReference type="NCBI Taxonomy" id="1236046"/>
    <lineage>
        <taxon>Bacteria</taxon>
        <taxon>Thermotogati</taxon>
        <taxon>Thermotogota</taxon>
        <taxon>Thermotogae</taxon>
        <taxon>Kosmotogales</taxon>
        <taxon>Kosmotogaceae</taxon>
        <taxon>Mesotoga</taxon>
    </lineage>
</organism>
<dbReference type="PROSITE" id="PS50893">
    <property type="entry name" value="ABC_TRANSPORTER_2"/>
    <property type="match status" value="1"/>
</dbReference>
<dbReference type="InterPro" id="IPR027417">
    <property type="entry name" value="P-loop_NTPase"/>
</dbReference>
<proteinExistence type="predicted"/>
<gene>
    <name evidence="5" type="ORF">DIT26_03670</name>
    <name evidence="6" type="ORF">XE02_0966</name>
</gene>
<dbReference type="Proteomes" id="UP000264215">
    <property type="component" value="Unassembled WGS sequence"/>
</dbReference>
<evidence type="ECO:0000256" key="2">
    <source>
        <dbReference type="ARBA" id="ARBA00022741"/>
    </source>
</evidence>
<dbReference type="SMART" id="SM00382">
    <property type="entry name" value="AAA"/>
    <property type="match status" value="1"/>
</dbReference>
<dbReference type="GO" id="GO:0016887">
    <property type="term" value="F:ATP hydrolysis activity"/>
    <property type="evidence" value="ECO:0007669"/>
    <property type="project" value="InterPro"/>
</dbReference>
<dbReference type="InterPro" id="IPR017871">
    <property type="entry name" value="ABC_transporter-like_CS"/>
</dbReference>
<dbReference type="SUPFAM" id="SSF52540">
    <property type="entry name" value="P-loop containing nucleoside triphosphate hydrolases"/>
    <property type="match status" value="1"/>
</dbReference>
<dbReference type="GO" id="GO:0022857">
    <property type="term" value="F:transmembrane transporter activity"/>
    <property type="evidence" value="ECO:0007669"/>
    <property type="project" value="TreeGrafter"/>
</dbReference>
<evidence type="ECO:0000259" key="4">
    <source>
        <dbReference type="PROSITE" id="PS50893"/>
    </source>
</evidence>
<dbReference type="EMBL" id="DQBS01000092">
    <property type="protein sequence ID" value="HCO69673.1"/>
    <property type="molecule type" value="Genomic_DNA"/>
</dbReference>
<evidence type="ECO:0000256" key="1">
    <source>
        <dbReference type="ARBA" id="ARBA00022448"/>
    </source>
</evidence>
<dbReference type="InterPro" id="IPR003593">
    <property type="entry name" value="AAA+_ATPase"/>
</dbReference>
<dbReference type="Proteomes" id="UP000055014">
    <property type="component" value="Unassembled WGS sequence"/>
</dbReference>
<comment type="caution">
    <text evidence="6">The sequence shown here is derived from an EMBL/GenBank/DDBJ whole genome shotgun (WGS) entry which is preliminary data.</text>
</comment>
<dbReference type="InterPro" id="IPR017911">
    <property type="entry name" value="MacB-like_ATP-bd"/>
</dbReference>
<reference evidence="6" key="1">
    <citation type="journal article" date="2015" name="MBio">
        <title>Genome-resolved metagenomic analysis reveals roles for candidate phyla and other microbial community members in biogeochemical transformations in oil reservoirs.</title>
        <authorList>
            <person name="Hu P."/>
            <person name="Tom L."/>
            <person name="Singh A."/>
            <person name="Thomas B.C."/>
            <person name="Baker B.J."/>
            <person name="Piceno Y.M."/>
            <person name="Andersen G.L."/>
            <person name="Banfield J.F."/>
        </authorList>
    </citation>
    <scope>NUCLEOTIDE SEQUENCE [LARGE SCALE GENOMIC DNA]</scope>
    <source>
        <strain evidence="6">46_70</strain>
    </source>
</reference>
<evidence type="ECO:0000313" key="5">
    <source>
        <dbReference type="EMBL" id="HCO69673.1"/>
    </source>
</evidence>
<dbReference type="EMBL" id="LGGW01000082">
    <property type="protein sequence ID" value="KUK89557.1"/>
    <property type="molecule type" value="Genomic_DNA"/>
</dbReference>
<dbReference type="GO" id="GO:0005524">
    <property type="term" value="F:ATP binding"/>
    <property type="evidence" value="ECO:0007669"/>
    <property type="project" value="UniProtKB-KW"/>
</dbReference>
<dbReference type="GO" id="GO:0005886">
    <property type="term" value="C:plasma membrane"/>
    <property type="evidence" value="ECO:0007669"/>
    <property type="project" value="TreeGrafter"/>
</dbReference>
<dbReference type="PROSITE" id="PS00211">
    <property type="entry name" value="ABC_TRANSPORTER_1"/>
    <property type="match status" value="1"/>
</dbReference>
<reference evidence="7" key="2">
    <citation type="journal article" date="2015" name="MBio">
        <title>Genome-Resolved Metagenomic Analysis Reveals Roles for Candidate Phyla and Other Microbial Community Members in Biogeochemical Transformations in Oil Reservoirs.</title>
        <authorList>
            <person name="Hu P."/>
            <person name="Tom L."/>
            <person name="Singh A."/>
            <person name="Thomas B.C."/>
            <person name="Baker B.J."/>
            <person name="Piceno Y.M."/>
            <person name="Andersen G.L."/>
            <person name="Banfield J.F."/>
        </authorList>
    </citation>
    <scope>NUCLEOTIDE SEQUENCE [LARGE SCALE GENOMIC DNA]</scope>
</reference>
<dbReference type="PANTHER" id="PTHR24220:SF692">
    <property type="entry name" value="ABC TRANSPORTER DOMAIN-CONTAINING PROTEIN"/>
    <property type="match status" value="1"/>
</dbReference>
<reference evidence="5 8" key="3">
    <citation type="journal article" date="2018" name="Nat. Biotechnol.">
        <title>A standardized bacterial taxonomy based on genome phylogeny substantially revises the tree of life.</title>
        <authorList>
            <person name="Parks D.H."/>
            <person name="Chuvochina M."/>
            <person name="Waite D.W."/>
            <person name="Rinke C."/>
            <person name="Skarshewski A."/>
            <person name="Chaumeil P.A."/>
            <person name="Hugenholtz P."/>
        </authorList>
    </citation>
    <scope>NUCLEOTIDE SEQUENCE [LARGE SCALE GENOMIC DNA]</scope>
    <source>
        <strain evidence="5">UBA9905</strain>
    </source>
</reference>
<sequence length="222" mass="24704">MFELKEVALIYETKKQALAALKSTDLKIEKGEEVGIFGPSGSGKSSLLFIMSTLKEPSRGEVKYEGKELTALTPSAKAELRRKEFGFVFQEHFLINHLTVRENILLPLKEKRGARKRLEEITTALGLNKLLKRFPYELSLGQSQMVAVARALIASPKVVFADEPTASLDDENGSRVIELLKSYCSKSGATLIFVSHSSEIIGDFRRRLRVENGQVYEVGVNA</sequence>
<name>A0A117M831_9BACT</name>
<evidence type="ECO:0000313" key="7">
    <source>
        <dbReference type="Proteomes" id="UP000055014"/>
    </source>
</evidence>
<dbReference type="Gene3D" id="3.40.50.300">
    <property type="entry name" value="P-loop containing nucleotide triphosphate hydrolases"/>
    <property type="match status" value="1"/>
</dbReference>
<keyword evidence="3 5" id="KW-0067">ATP-binding</keyword>
<dbReference type="CDD" id="cd03255">
    <property type="entry name" value="ABC_MJ0796_LolCDE_FtsE"/>
    <property type="match status" value="1"/>
</dbReference>
<dbReference type="InterPro" id="IPR003439">
    <property type="entry name" value="ABC_transporter-like_ATP-bd"/>
</dbReference>
<evidence type="ECO:0000313" key="8">
    <source>
        <dbReference type="Proteomes" id="UP000264215"/>
    </source>
</evidence>
<dbReference type="InterPro" id="IPR015854">
    <property type="entry name" value="ABC_transpr_LolD-like"/>
</dbReference>
<keyword evidence="2" id="KW-0547">Nucleotide-binding</keyword>
<dbReference type="AlphaFoldDB" id="A0A117M831"/>
<evidence type="ECO:0000313" key="6">
    <source>
        <dbReference type="EMBL" id="KUK89557.1"/>
    </source>
</evidence>
<dbReference type="Pfam" id="PF00005">
    <property type="entry name" value="ABC_tran"/>
    <property type="match status" value="1"/>
</dbReference>
<dbReference type="PANTHER" id="PTHR24220">
    <property type="entry name" value="IMPORT ATP-BINDING PROTEIN"/>
    <property type="match status" value="1"/>
</dbReference>
<keyword evidence="1" id="KW-0813">Transport</keyword>
<accession>A0A117M831</accession>
<protein>
    <submittedName>
        <fullName evidence="5">ABC transporter ATP-binding protein</fullName>
    </submittedName>
    <submittedName>
        <fullName evidence="6">ABC-type antimicrobial peptide transport system, ATPase component</fullName>
    </submittedName>
</protein>